<dbReference type="RefSeq" id="WP_204029088.1">
    <property type="nucleotide sequence ID" value="NZ_BOOW01000030.1"/>
</dbReference>
<keyword evidence="5" id="KW-0676">Redox-active center</keyword>
<dbReference type="Proteomes" id="UP000606172">
    <property type="component" value="Unassembled WGS sequence"/>
</dbReference>
<evidence type="ECO:0000256" key="3">
    <source>
        <dbReference type="ARBA" id="ARBA00022968"/>
    </source>
</evidence>
<protein>
    <submittedName>
        <fullName evidence="7">Membrane protein</fullName>
    </submittedName>
</protein>
<keyword evidence="8" id="KW-1185">Reference proteome</keyword>
<evidence type="ECO:0000256" key="4">
    <source>
        <dbReference type="ARBA" id="ARBA00023157"/>
    </source>
</evidence>
<accession>A0A919RLC9</accession>
<evidence type="ECO:0000313" key="8">
    <source>
        <dbReference type="Proteomes" id="UP000606172"/>
    </source>
</evidence>
<feature type="domain" description="Thioredoxin" evidence="6">
    <location>
        <begin position="37"/>
        <end position="178"/>
    </location>
</feature>
<dbReference type="GO" id="GO:0016491">
    <property type="term" value="F:oxidoreductase activity"/>
    <property type="evidence" value="ECO:0007669"/>
    <property type="project" value="InterPro"/>
</dbReference>
<evidence type="ECO:0000256" key="1">
    <source>
        <dbReference type="ARBA" id="ARBA00004196"/>
    </source>
</evidence>
<dbReference type="InterPro" id="IPR017937">
    <property type="entry name" value="Thioredoxin_CS"/>
</dbReference>
<dbReference type="InterPro" id="IPR000866">
    <property type="entry name" value="AhpC/TSA"/>
</dbReference>
<keyword evidence="3" id="KW-0812">Transmembrane</keyword>
<dbReference type="Gene3D" id="3.40.30.10">
    <property type="entry name" value="Glutaredoxin"/>
    <property type="match status" value="1"/>
</dbReference>
<proteinExistence type="predicted"/>
<dbReference type="PROSITE" id="PS51352">
    <property type="entry name" value="THIOREDOXIN_2"/>
    <property type="match status" value="1"/>
</dbReference>
<name>A0A919RLC9_9ACTN</name>
<evidence type="ECO:0000313" key="7">
    <source>
        <dbReference type="EMBL" id="GII94529.1"/>
    </source>
</evidence>
<keyword evidence="3" id="KW-0735">Signal-anchor</keyword>
<organism evidence="7 8">
    <name type="scientific">Sinosporangium siamense</name>
    <dbReference type="NCBI Taxonomy" id="1367973"/>
    <lineage>
        <taxon>Bacteria</taxon>
        <taxon>Bacillati</taxon>
        <taxon>Actinomycetota</taxon>
        <taxon>Actinomycetes</taxon>
        <taxon>Streptosporangiales</taxon>
        <taxon>Streptosporangiaceae</taxon>
        <taxon>Sinosporangium</taxon>
    </lineage>
</organism>
<evidence type="ECO:0000256" key="2">
    <source>
        <dbReference type="ARBA" id="ARBA00022748"/>
    </source>
</evidence>
<dbReference type="EMBL" id="BOOW01000030">
    <property type="protein sequence ID" value="GII94529.1"/>
    <property type="molecule type" value="Genomic_DNA"/>
</dbReference>
<dbReference type="AlphaFoldDB" id="A0A919RLC9"/>
<dbReference type="InterPro" id="IPR036249">
    <property type="entry name" value="Thioredoxin-like_sf"/>
</dbReference>
<dbReference type="SUPFAM" id="SSF52833">
    <property type="entry name" value="Thioredoxin-like"/>
    <property type="match status" value="1"/>
</dbReference>
<dbReference type="PANTHER" id="PTHR42852:SF6">
    <property type="entry name" value="THIOL:DISULFIDE INTERCHANGE PROTEIN DSBE"/>
    <property type="match status" value="1"/>
</dbReference>
<dbReference type="PROSITE" id="PS00194">
    <property type="entry name" value="THIOREDOXIN_1"/>
    <property type="match status" value="1"/>
</dbReference>
<evidence type="ECO:0000259" key="6">
    <source>
        <dbReference type="PROSITE" id="PS51352"/>
    </source>
</evidence>
<dbReference type="GO" id="GO:0016209">
    <property type="term" value="F:antioxidant activity"/>
    <property type="evidence" value="ECO:0007669"/>
    <property type="project" value="InterPro"/>
</dbReference>
<evidence type="ECO:0000256" key="5">
    <source>
        <dbReference type="ARBA" id="ARBA00023284"/>
    </source>
</evidence>
<gene>
    <name evidence="7" type="ORF">Ssi02_47600</name>
</gene>
<sequence length="178" mass="18902">MTARPYLVAGAVALGACGLAAVLAQGLLRDGAATPVVPARATAPNVSGTTLGGERFALAGLRGHVVLVTVWASWCGTCRQELPMLADLARRLRPRGLRVVGLNIRDSPRVAEAFLREIGISDAFPHLTDPDGRLALELGVFGVPETYVLDRDGTVARRGVGPVDAEWLDRHLLPRLAR</sequence>
<keyword evidence="2" id="KW-0201">Cytochrome c-type biogenesis</keyword>
<comment type="subcellular location">
    <subcellularLocation>
        <location evidence="1">Cell envelope</location>
    </subcellularLocation>
</comment>
<dbReference type="PROSITE" id="PS51257">
    <property type="entry name" value="PROKAR_LIPOPROTEIN"/>
    <property type="match status" value="1"/>
</dbReference>
<reference evidence="7" key="1">
    <citation type="submission" date="2021-01" db="EMBL/GenBank/DDBJ databases">
        <title>Whole genome shotgun sequence of Sinosporangium siamense NBRC 109515.</title>
        <authorList>
            <person name="Komaki H."/>
            <person name="Tamura T."/>
        </authorList>
    </citation>
    <scope>NUCLEOTIDE SEQUENCE</scope>
    <source>
        <strain evidence="7">NBRC 109515</strain>
    </source>
</reference>
<dbReference type="GO" id="GO:0017004">
    <property type="term" value="P:cytochrome complex assembly"/>
    <property type="evidence" value="ECO:0007669"/>
    <property type="project" value="UniProtKB-KW"/>
</dbReference>
<dbReference type="PANTHER" id="PTHR42852">
    <property type="entry name" value="THIOL:DISULFIDE INTERCHANGE PROTEIN DSBE"/>
    <property type="match status" value="1"/>
</dbReference>
<dbReference type="InterPro" id="IPR013766">
    <property type="entry name" value="Thioredoxin_domain"/>
</dbReference>
<dbReference type="Pfam" id="PF00578">
    <property type="entry name" value="AhpC-TSA"/>
    <property type="match status" value="1"/>
</dbReference>
<dbReference type="InterPro" id="IPR050553">
    <property type="entry name" value="Thioredoxin_ResA/DsbE_sf"/>
</dbReference>
<keyword evidence="4" id="KW-1015">Disulfide bond</keyword>
<comment type="caution">
    <text evidence="7">The sequence shown here is derived from an EMBL/GenBank/DDBJ whole genome shotgun (WGS) entry which is preliminary data.</text>
</comment>
<dbReference type="CDD" id="cd02966">
    <property type="entry name" value="TlpA_like_family"/>
    <property type="match status" value="1"/>
</dbReference>
<dbReference type="GO" id="GO:0030313">
    <property type="term" value="C:cell envelope"/>
    <property type="evidence" value="ECO:0007669"/>
    <property type="project" value="UniProtKB-SubCell"/>
</dbReference>